<comment type="caution">
    <text evidence="3">The sequence shown here is derived from an EMBL/GenBank/DDBJ whole genome shotgun (WGS) entry which is preliminary data.</text>
</comment>
<dbReference type="Pfam" id="PF19087">
    <property type="entry name" value="DUF5776"/>
    <property type="match status" value="1"/>
</dbReference>
<gene>
    <name evidence="3" type="ORF">ACFQ22_05720</name>
</gene>
<dbReference type="InterPro" id="IPR043750">
    <property type="entry name" value="DUF5695"/>
</dbReference>
<reference evidence="4" key="1">
    <citation type="journal article" date="2019" name="Int. J. Syst. Evol. Microbiol.">
        <title>The Global Catalogue of Microorganisms (GCM) 10K type strain sequencing project: providing services to taxonomists for standard genome sequencing and annotation.</title>
        <authorList>
            <consortium name="The Broad Institute Genomics Platform"/>
            <consortium name="The Broad Institute Genome Sequencing Center for Infectious Disease"/>
            <person name="Wu L."/>
            <person name="Ma J."/>
        </authorList>
    </citation>
    <scope>NUCLEOTIDE SEQUENCE [LARGE SCALE GENOMIC DNA]</scope>
    <source>
        <strain evidence="4">CCUG 71848</strain>
    </source>
</reference>
<proteinExistence type="predicted"/>
<evidence type="ECO:0000256" key="1">
    <source>
        <dbReference type="SAM" id="MobiDB-lite"/>
    </source>
</evidence>
<evidence type="ECO:0000313" key="3">
    <source>
        <dbReference type="EMBL" id="MFD1124864.1"/>
    </source>
</evidence>
<protein>
    <submittedName>
        <fullName evidence="3">DUF5695 domain-containing protein</fullName>
    </submittedName>
</protein>
<dbReference type="Proteomes" id="UP001597156">
    <property type="component" value="Unassembled WGS sequence"/>
</dbReference>
<feature type="compositionally biased region" description="Low complexity" evidence="1">
    <location>
        <begin position="406"/>
        <end position="440"/>
    </location>
</feature>
<dbReference type="PANTHER" id="PTHR23187">
    <property type="entry name" value="FLJ44216 PROTEIN-RELATED"/>
    <property type="match status" value="1"/>
</dbReference>
<keyword evidence="4" id="KW-1185">Reference proteome</keyword>
<sequence length="1344" mass="148608">MYNHLKGRFYCRLVVTATMLFSTILLVGMSQSSKVEAASTVTIPSKSQSATDSNSSSQSSLSSSSSITSTSQSDAIKTSSSVKTTTDTKTSSTTLPDIQSDPSTNVTKTKAGYTLQNSKFKVEIGGSGEIDGLYLQNDAFDTNYVMNTKDNPKQNNAAHEWMGELMFRTKTGDANASMPWEKEYTSQTPVSTRHISLNGKTVQVTYDPTSNANGKNDGIKNLQIVETYTLDNSGHLHWNINLKNPTKQTITVGDFGLPMPFREFWHYTPAKGKSQLDMAYENSVVYHSFVGQNSSYIYATRPSGIGNFLTFTPDSSTDAKLEYQDHWEDDGTHKGDELAWAMPKFGADVTKYGWDNGLNVFYVNSAAIAPGGNRGYLPSTDTVLAPGASKNYAFNFSAADIKNAATNSTSSSSSSTSSSDSTSTTNTSSSNSSSTKSNSSVTVNGDMTDTKYEKQLKDILYNEGLVDAVSVPSMVLTKGSDGVARGQMYLHTKVPQDQIKLSFQNQHDDQVSKQTVKQDKIDASGVSNDHGQATYKKTVTKDGQNYYVYDISFTSDGRNNIIVNYQQNGQPKQTTLQYDVLENPSKSLEKHAQFMLKTQIKNSGKFNDQIFDDWSMDKKATVNDFTTRYGGWGDDWGLTHGLFLADMNTRQPNKDQIQALDNYIYTGLWTNLMRAHHGDYGVPDWLRATNDDLSYTWRSYSYVHVYNTFFEMYKIAKANLDLIKYNVKNYPVYKADPAKYQKNPANVYLQMAYNILKACYTNSGIKYKDDGLMGESTTPQIIKSLKAEGMTDEATNVQKWMKEKYETYTSQKYPFGSEMNYDNTGEESVYMLGNMFSDKRLMSMADMKTRADRGVQPLWYQYGVPVTIDGENWWQFQYTTSLADIGMNNWLVSQANGLSQDQKGLAERANYAAKLGNLTQINTGQIDTDKDNDGAVSWTYQAELGNNPQPNQNSIAKTGAGDLHNGWRQTSGEGDLALFGALQVLSADVANDPIFGLVGYGATVTDSGSNYDITPTDGMYQRLNLINDQLAYEFTADQYTHAIISKDHHSATFSVKNVAKQAHTLQLTITNPNPDGATYDILWNGKQVGTVKEDQKTTEVKAPIDANDGQLQIVKQGTEGNSNNSVNSTNSSNNSSTSSSSSATTSSSSSSTTSSNTNSSSSTSSSTSTSSEEQQPAKENSVPKSAHKIGSTIHAVKKLNLYKSATFKKSARIASYGKHVRTNRPKFMVTGYARSENGVLRYQVRDANKGTKNYGKKGYITANKRFTQSMYYATMPKSKKITVISKKGINAYKYVSLKGKAKHYKKGTHLRVKKLVKYHSTTRYQLSNGHYITGNKELVIQQGR</sequence>
<feature type="compositionally biased region" description="Polar residues" evidence="1">
    <location>
        <begin position="95"/>
        <end position="108"/>
    </location>
</feature>
<feature type="region of interest" description="Disordered" evidence="1">
    <location>
        <begin position="1117"/>
        <end position="1189"/>
    </location>
</feature>
<dbReference type="EMBL" id="JBHTLH010000015">
    <property type="protein sequence ID" value="MFD1124864.1"/>
    <property type="molecule type" value="Genomic_DNA"/>
</dbReference>
<name>A0ABW3PDH9_9LACO</name>
<evidence type="ECO:0000259" key="2">
    <source>
        <dbReference type="Pfam" id="PF19087"/>
    </source>
</evidence>
<dbReference type="RefSeq" id="WP_121977635.1">
    <property type="nucleotide sequence ID" value="NZ_JBHTLH010000015.1"/>
</dbReference>
<feature type="compositionally biased region" description="Low complexity" evidence="1">
    <location>
        <begin position="45"/>
        <end position="94"/>
    </location>
</feature>
<evidence type="ECO:0000313" key="4">
    <source>
        <dbReference type="Proteomes" id="UP001597156"/>
    </source>
</evidence>
<organism evidence="3 4">
    <name type="scientific">Lentilactobacillus raoultii</name>
    <dbReference type="NCBI Taxonomy" id="1987503"/>
    <lineage>
        <taxon>Bacteria</taxon>
        <taxon>Bacillati</taxon>
        <taxon>Bacillota</taxon>
        <taxon>Bacilli</taxon>
        <taxon>Lactobacillales</taxon>
        <taxon>Lactobacillaceae</taxon>
        <taxon>Lentilactobacillus</taxon>
    </lineage>
</organism>
<feature type="region of interest" description="Disordered" evidence="1">
    <location>
        <begin position="406"/>
        <end position="445"/>
    </location>
</feature>
<dbReference type="PANTHER" id="PTHR23187:SF1">
    <property type="entry name" value="ELONGIN BC AND POLYCOMB REPRESSIVE COMPLEX 2-ASSOCIATED PROTEIN"/>
    <property type="match status" value="1"/>
</dbReference>
<dbReference type="InterPro" id="IPR052119">
    <property type="entry name" value="ElonginBC-PRC2_ViralRestrict"/>
</dbReference>
<feature type="region of interest" description="Disordered" evidence="1">
    <location>
        <begin position="42"/>
        <end position="108"/>
    </location>
</feature>
<feature type="domain" description="DUF5776" evidence="2">
    <location>
        <begin position="1271"/>
        <end position="1339"/>
    </location>
</feature>
<accession>A0ABW3PDH9</accession>
<dbReference type="Pfam" id="PF18951">
    <property type="entry name" value="DUF5695"/>
    <property type="match status" value="2"/>
</dbReference>
<feature type="compositionally biased region" description="Low complexity" evidence="1">
    <location>
        <begin position="1121"/>
        <end position="1171"/>
    </location>
</feature>
<dbReference type="InterPro" id="IPR044081">
    <property type="entry name" value="DUF5776"/>
</dbReference>